<evidence type="ECO:0000256" key="1">
    <source>
        <dbReference type="SAM" id="SignalP"/>
    </source>
</evidence>
<keyword evidence="1" id="KW-0732">Signal</keyword>
<gene>
    <name evidence="2" type="ORF">C5Y93_17685</name>
</gene>
<sequence length="347" mass="39230">MRARFYRIAFTLGLFLSLTWAGAASAWQVDTFPLESHGRSGFWGLAMDKSGMPWVLANGLVQYFDGREFVALDKGRLSGEQFVTGLYGGPERGVYLTQRGDKDQLGKIFRLEDGQCEEVTTFYYESWHDPPGIYVSQDGRLFNWGPTYLAVYDGEHWKRVEGEFDRRSRTYPPAICDLGDDVYFYSTDDNRIYHCNAKSVLDSMDGPKDLGDALAAHKQKNMYPVPPLTTSWNGDRVLVFFHRSSLRFAFNVRTAEPIELNLVPKEGQRFGFVDFTELRDGSVLLISHISGLHEYALYKLTADGEISELPGSRVFNWANSNLRSNPHSFLEASDGTLVLGSPQFGFT</sequence>
<organism evidence="2 3">
    <name type="scientific">Blastopirellula marina</name>
    <dbReference type="NCBI Taxonomy" id="124"/>
    <lineage>
        <taxon>Bacteria</taxon>
        <taxon>Pseudomonadati</taxon>
        <taxon>Planctomycetota</taxon>
        <taxon>Planctomycetia</taxon>
        <taxon>Pirellulales</taxon>
        <taxon>Pirellulaceae</taxon>
        <taxon>Blastopirellula</taxon>
    </lineage>
</organism>
<feature type="signal peptide" evidence="1">
    <location>
        <begin position="1"/>
        <end position="26"/>
    </location>
</feature>
<protein>
    <submittedName>
        <fullName evidence="2">Uncharacterized protein</fullName>
    </submittedName>
</protein>
<dbReference type="SUPFAM" id="SSF63829">
    <property type="entry name" value="Calcium-dependent phosphotriesterase"/>
    <property type="match status" value="1"/>
</dbReference>
<reference evidence="2 3" key="1">
    <citation type="submission" date="2018-02" db="EMBL/GenBank/DDBJ databases">
        <title>Comparative genomes isolates from brazilian mangrove.</title>
        <authorList>
            <person name="Araujo J.E."/>
            <person name="Taketani R.G."/>
            <person name="Silva M.C.P."/>
            <person name="Loureco M.V."/>
            <person name="Andreote F.D."/>
        </authorList>
    </citation>
    <scope>NUCLEOTIDE SEQUENCE [LARGE SCALE GENOMIC DNA]</scope>
    <source>
        <strain evidence="2 3">Nap-Phe MGV</strain>
    </source>
</reference>
<feature type="chain" id="PRO_5015670929" evidence="1">
    <location>
        <begin position="27"/>
        <end position="347"/>
    </location>
</feature>
<evidence type="ECO:0000313" key="3">
    <source>
        <dbReference type="Proteomes" id="UP000237819"/>
    </source>
</evidence>
<name>A0A2S8GKT4_9BACT</name>
<proteinExistence type="predicted"/>
<dbReference type="RefSeq" id="WP_146119190.1">
    <property type="nucleotide sequence ID" value="NZ_PUHZ01000017.1"/>
</dbReference>
<accession>A0A2S8GKT4</accession>
<evidence type="ECO:0000313" key="2">
    <source>
        <dbReference type="EMBL" id="PQO44921.1"/>
    </source>
</evidence>
<dbReference type="Proteomes" id="UP000237819">
    <property type="component" value="Unassembled WGS sequence"/>
</dbReference>
<dbReference type="EMBL" id="PUHZ01000017">
    <property type="protein sequence ID" value="PQO44921.1"/>
    <property type="molecule type" value="Genomic_DNA"/>
</dbReference>
<comment type="caution">
    <text evidence="2">The sequence shown here is derived from an EMBL/GenBank/DDBJ whole genome shotgun (WGS) entry which is preliminary data.</text>
</comment>
<dbReference type="AlphaFoldDB" id="A0A2S8GKT4"/>
<feature type="non-terminal residue" evidence="2">
    <location>
        <position position="347"/>
    </location>
</feature>
<dbReference type="OrthoDB" id="291604at2"/>